<reference evidence="2 3" key="1">
    <citation type="submission" date="2023-09" db="EMBL/GenBank/DDBJ databases">
        <title>Genomes of two closely related lineages of the louse Polyplax serrata with different host specificities.</title>
        <authorList>
            <person name="Martinu J."/>
            <person name="Tarabai H."/>
            <person name="Stefka J."/>
            <person name="Hypsa V."/>
        </authorList>
    </citation>
    <scope>NUCLEOTIDE SEQUENCE [LARGE SCALE GENOMIC DNA]</scope>
    <source>
        <strain evidence="2">98ZLc_SE</strain>
    </source>
</reference>
<comment type="caution">
    <text evidence="2">The sequence shown here is derived from an EMBL/GenBank/DDBJ whole genome shotgun (WGS) entry which is preliminary data.</text>
</comment>
<sequence>MGDLGDEVGESEKLVFNFMSELMSGDEKWSLLLDSTRTKVTEEEETSARQPRTQWSSTRDFVMRLMRGSGEPVKDSSSLVEKEEDAFFHLGVNAIDLTFLDYSFENNKSKVRPPHAKIEGDATTTSNLNPTTSS</sequence>
<evidence type="ECO:0000313" key="2">
    <source>
        <dbReference type="EMBL" id="KAK6640423.1"/>
    </source>
</evidence>
<dbReference type="Proteomes" id="UP001359485">
    <property type="component" value="Unassembled WGS sequence"/>
</dbReference>
<proteinExistence type="predicted"/>
<keyword evidence="3" id="KW-1185">Reference proteome</keyword>
<protein>
    <submittedName>
        <fullName evidence="2">Uncharacterized protein</fullName>
    </submittedName>
</protein>
<name>A0ABR1BAD5_POLSC</name>
<evidence type="ECO:0000313" key="3">
    <source>
        <dbReference type="Proteomes" id="UP001359485"/>
    </source>
</evidence>
<feature type="compositionally biased region" description="Low complexity" evidence="1">
    <location>
        <begin position="123"/>
        <end position="134"/>
    </location>
</feature>
<organism evidence="2 3">
    <name type="scientific">Polyplax serrata</name>
    <name type="common">Common mouse louse</name>
    <dbReference type="NCBI Taxonomy" id="468196"/>
    <lineage>
        <taxon>Eukaryota</taxon>
        <taxon>Metazoa</taxon>
        <taxon>Ecdysozoa</taxon>
        <taxon>Arthropoda</taxon>
        <taxon>Hexapoda</taxon>
        <taxon>Insecta</taxon>
        <taxon>Pterygota</taxon>
        <taxon>Neoptera</taxon>
        <taxon>Paraneoptera</taxon>
        <taxon>Psocodea</taxon>
        <taxon>Troctomorpha</taxon>
        <taxon>Phthiraptera</taxon>
        <taxon>Anoplura</taxon>
        <taxon>Polyplacidae</taxon>
        <taxon>Polyplax</taxon>
    </lineage>
</organism>
<dbReference type="EMBL" id="JAWJWF010000001">
    <property type="protein sequence ID" value="KAK6640423.1"/>
    <property type="molecule type" value="Genomic_DNA"/>
</dbReference>
<accession>A0ABR1BAD5</accession>
<gene>
    <name evidence="2" type="ORF">RUM44_012117</name>
</gene>
<feature type="region of interest" description="Disordered" evidence="1">
    <location>
        <begin position="109"/>
        <end position="134"/>
    </location>
</feature>
<evidence type="ECO:0000256" key="1">
    <source>
        <dbReference type="SAM" id="MobiDB-lite"/>
    </source>
</evidence>